<evidence type="ECO:0000313" key="2">
    <source>
        <dbReference type="EMBL" id="GGH75686.1"/>
    </source>
</evidence>
<dbReference type="AlphaFoldDB" id="A0A8J3EKL5"/>
<proteinExistence type="predicted"/>
<dbReference type="Proteomes" id="UP000656813">
    <property type="component" value="Unassembled WGS sequence"/>
</dbReference>
<dbReference type="Pfam" id="PF01814">
    <property type="entry name" value="Hemerythrin"/>
    <property type="match status" value="1"/>
</dbReference>
<keyword evidence="3" id="KW-1185">Reference proteome</keyword>
<organism evidence="2 3">
    <name type="scientific">Pullulanibacillus pueri</name>
    <dbReference type="NCBI Taxonomy" id="1437324"/>
    <lineage>
        <taxon>Bacteria</taxon>
        <taxon>Bacillati</taxon>
        <taxon>Bacillota</taxon>
        <taxon>Bacilli</taxon>
        <taxon>Bacillales</taxon>
        <taxon>Sporolactobacillaceae</taxon>
        <taxon>Pullulanibacillus</taxon>
    </lineage>
</organism>
<sequence length="156" mass="18409">MKRRHEALIPLSHHHYHGLVIALKLQNASKEKGRWTLEEIKQDTQRFWENGGAAHFREEEEVLYPTFSRYSRIEELPEMSQILLEHVQLRAMFSQLINHEGQEDIPLMHAVGTLLKKHIRTEERVIFPLIQESVPEDVLKRISSHFSAHEEIYNKG</sequence>
<comment type="caution">
    <text evidence="2">The sequence shown here is derived from an EMBL/GenBank/DDBJ whole genome shotgun (WGS) entry which is preliminary data.</text>
</comment>
<reference evidence="2" key="2">
    <citation type="submission" date="2020-09" db="EMBL/GenBank/DDBJ databases">
        <authorList>
            <person name="Sun Q."/>
            <person name="Zhou Y."/>
        </authorList>
    </citation>
    <scope>NUCLEOTIDE SEQUENCE</scope>
    <source>
        <strain evidence="2">CGMCC 1.12777</strain>
    </source>
</reference>
<dbReference type="Gene3D" id="1.20.120.520">
    <property type="entry name" value="nmb1532 protein domain like"/>
    <property type="match status" value="1"/>
</dbReference>
<feature type="domain" description="Hemerythrin-like" evidence="1">
    <location>
        <begin position="14"/>
        <end position="130"/>
    </location>
</feature>
<dbReference type="RefSeq" id="WP_188495761.1">
    <property type="nucleotide sequence ID" value="NZ_BMFV01000002.1"/>
</dbReference>
<name>A0A8J3EKL5_9BACL</name>
<accession>A0A8J3EKL5</accession>
<evidence type="ECO:0000259" key="1">
    <source>
        <dbReference type="Pfam" id="PF01814"/>
    </source>
</evidence>
<protein>
    <recommendedName>
        <fullName evidence="1">Hemerythrin-like domain-containing protein</fullName>
    </recommendedName>
</protein>
<dbReference type="EMBL" id="BMFV01000002">
    <property type="protein sequence ID" value="GGH75686.1"/>
    <property type="molecule type" value="Genomic_DNA"/>
</dbReference>
<gene>
    <name evidence="2" type="ORF">GCM10007096_05170</name>
</gene>
<evidence type="ECO:0000313" key="3">
    <source>
        <dbReference type="Proteomes" id="UP000656813"/>
    </source>
</evidence>
<dbReference type="InterPro" id="IPR012312">
    <property type="entry name" value="Hemerythrin-like"/>
</dbReference>
<reference evidence="2" key="1">
    <citation type="journal article" date="2014" name="Int. J. Syst. Evol. Microbiol.">
        <title>Complete genome sequence of Corynebacterium casei LMG S-19264T (=DSM 44701T), isolated from a smear-ripened cheese.</title>
        <authorList>
            <consortium name="US DOE Joint Genome Institute (JGI-PGF)"/>
            <person name="Walter F."/>
            <person name="Albersmeier A."/>
            <person name="Kalinowski J."/>
            <person name="Ruckert C."/>
        </authorList>
    </citation>
    <scope>NUCLEOTIDE SEQUENCE</scope>
    <source>
        <strain evidence="2">CGMCC 1.12777</strain>
    </source>
</reference>